<protein>
    <recommendedName>
        <fullName evidence="5">Bacterial Pleckstrin homology domain-containing protein</fullName>
    </recommendedName>
</protein>
<keyword evidence="3" id="KW-1185">Reference proteome</keyword>
<reference evidence="4" key="4">
    <citation type="submission" date="2016-11" db="EMBL/GenBank/DDBJ databases">
        <authorList>
            <person name="Jaros S."/>
            <person name="Januszkiewicz K."/>
            <person name="Wedrychowicz H."/>
        </authorList>
    </citation>
    <scope>NUCLEOTIDE SEQUENCE [LARGE SCALE GENOMIC DNA]</scope>
    <source>
        <strain evidence="4">DSM 1682</strain>
    </source>
</reference>
<evidence type="ECO:0000313" key="3">
    <source>
        <dbReference type="Proteomes" id="UP000068026"/>
    </source>
</evidence>
<evidence type="ECO:0000313" key="2">
    <source>
        <dbReference type="EMBL" id="SHE94512.1"/>
    </source>
</evidence>
<name>A0A0X8VBF6_ANAPI</name>
<dbReference type="RefSeq" id="WP_066051964.1">
    <property type="nucleotide sequence ID" value="NZ_CP014223.1"/>
</dbReference>
<dbReference type="Proteomes" id="UP000068026">
    <property type="component" value="Chromosome"/>
</dbReference>
<dbReference type="Proteomes" id="UP000184204">
    <property type="component" value="Unassembled WGS sequence"/>
</dbReference>
<gene>
    <name evidence="1" type="ORF">CPRO_23720</name>
    <name evidence="2" type="ORF">SAMN02745151_02285</name>
</gene>
<sequence length="134" mass="15599">MKTKVRRFIYLFLIVICVIIAKKVMDTPILTGSFQGTYSYEGYTVSVTDTNEFYLMNQVLGIYIKGEYEREAENVYYLEGTGIQGQEIRLKNKVFILVFDGNEMKFTKISDSAMFIEGLEDLVLEYERKLKNPK</sequence>
<evidence type="ECO:0000313" key="1">
    <source>
        <dbReference type="EMBL" id="AMJ41939.1"/>
    </source>
</evidence>
<dbReference type="KEGG" id="cpro:CPRO_23720"/>
<dbReference type="EMBL" id="FQUA01000011">
    <property type="protein sequence ID" value="SHE94512.1"/>
    <property type="molecule type" value="Genomic_DNA"/>
</dbReference>
<dbReference type="AlphaFoldDB" id="A0A0X8VBF6"/>
<reference evidence="2" key="3">
    <citation type="submission" date="2016-11" db="EMBL/GenBank/DDBJ databases">
        <authorList>
            <person name="Varghese N."/>
            <person name="Submissions S."/>
        </authorList>
    </citation>
    <scope>NUCLEOTIDE SEQUENCE</scope>
    <source>
        <strain evidence="2">DSM 1682</strain>
    </source>
</reference>
<proteinExistence type="predicted"/>
<evidence type="ECO:0000313" key="4">
    <source>
        <dbReference type="Proteomes" id="UP000184204"/>
    </source>
</evidence>
<accession>A0A0X8VBF6</accession>
<organism evidence="2 4">
    <name type="scientific">Anaerotignum propionicum DSM 1682</name>
    <dbReference type="NCBI Taxonomy" id="991789"/>
    <lineage>
        <taxon>Bacteria</taxon>
        <taxon>Bacillati</taxon>
        <taxon>Bacillota</taxon>
        <taxon>Clostridia</taxon>
        <taxon>Lachnospirales</taxon>
        <taxon>Anaerotignaceae</taxon>
        <taxon>Anaerotignum</taxon>
    </lineage>
</organism>
<reference evidence="3" key="2">
    <citation type="submission" date="2016-01" db="EMBL/GenBank/DDBJ databases">
        <authorList>
            <person name="Poehlein A."/>
            <person name="Schlien K."/>
            <person name="Gottschalk G."/>
            <person name="Buckel W."/>
            <person name="Daniel R."/>
        </authorList>
    </citation>
    <scope>NUCLEOTIDE SEQUENCE [LARGE SCALE GENOMIC DNA]</scope>
    <source>
        <strain evidence="3">X2</strain>
    </source>
</reference>
<dbReference type="EMBL" id="CP014223">
    <property type="protein sequence ID" value="AMJ41939.1"/>
    <property type="molecule type" value="Genomic_DNA"/>
</dbReference>
<reference evidence="1 3" key="1">
    <citation type="journal article" date="2016" name="Genome Announc.">
        <title>Complete Genome Sequence of the Amino Acid-Fermenting Clostridium propionicum X2 (DSM 1682).</title>
        <authorList>
            <person name="Poehlein A."/>
            <person name="Schlien K."/>
            <person name="Chowdhury N.P."/>
            <person name="Gottschalk G."/>
            <person name="Buckel W."/>
            <person name="Daniel R."/>
        </authorList>
    </citation>
    <scope>NUCLEOTIDE SEQUENCE [LARGE SCALE GENOMIC DNA]</scope>
    <source>
        <strain evidence="1 3">X2</strain>
    </source>
</reference>
<evidence type="ECO:0008006" key="5">
    <source>
        <dbReference type="Google" id="ProtNLM"/>
    </source>
</evidence>